<dbReference type="Proteomes" id="UP000775872">
    <property type="component" value="Unassembled WGS sequence"/>
</dbReference>
<dbReference type="PANTHER" id="PTHR43736:SF1">
    <property type="entry name" value="DIHYDRONEOPTERIN TRIPHOSPHATE DIPHOSPHATASE"/>
    <property type="match status" value="1"/>
</dbReference>
<dbReference type="AlphaFoldDB" id="A0A9N9ZL27"/>
<dbReference type="InterPro" id="IPR000086">
    <property type="entry name" value="NUDIX_hydrolase_dom"/>
</dbReference>
<comment type="caution">
    <text evidence="2">The sequence shown here is derived from an EMBL/GenBank/DDBJ whole genome shotgun (WGS) entry which is preliminary data.</text>
</comment>
<organism evidence="2 3">
    <name type="scientific">Clonostachys solani</name>
    <dbReference type="NCBI Taxonomy" id="160281"/>
    <lineage>
        <taxon>Eukaryota</taxon>
        <taxon>Fungi</taxon>
        <taxon>Dikarya</taxon>
        <taxon>Ascomycota</taxon>
        <taxon>Pezizomycotina</taxon>
        <taxon>Sordariomycetes</taxon>
        <taxon>Hypocreomycetidae</taxon>
        <taxon>Hypocreales</taxon>
        <taxon>Bionectriaceae</taxon>
        <taxon>Clonostachys</taxon>
    </lineage>
</organism>
<dbReference type="EMBL" id="CABFOC020000074">
    <property type="protein sequence ID" value="CAH0057447.1"/>
    <property type="molecule type" value="Genomic_DNA"/>
</dbReference>
<dbReference type="OrthoDB" id="276276at2759"/>
<keyword evidence="3" id="KW-1185">Reference proteome</keyword>
<dbReference type="PANTHER" id="PTHR43736">
    <property type="entry name" value="ADP-RIBOSE PYROPHOSPHATASE"/>
    <property type="match status" value="1"/>
</dbReference>
<name>A0A9N9ZL27_9HYPO</name>
<protein>
    <recommendedName>
        <fullName evidence="1">Nudix hydrolase domain-containing protein</fullName>
    </recommendedName>
</protein>
<dbReference type="CDD" id="cd02883">
    <property type="entry name" value="NUDIX_Hydrolase"/>
    <property type="match status" value="1"/>
</dbReference>
<reference evidence="3" key="1">
    <citation type="submission" date="2019-06" db="EMBL/GenBank/DDBJ databases">
        <authorList>
            <person name="Broberg M."/>
        </authorList>
    </citation>
    <scope>NUCLEOTIDE SEQUENCE [LARGE SCALE GENOMIC DNA]</scope>
</reference>
<accession>A0A9N9ZL27</accession>
<evidence type="ECO:0000313" key="2">
    <source>
        <dbReference type="EMBL" id="CAH0057447.1"/>
    </source>
</evidence>
<feature type="domain" description="Nudix hydrolase" evidence="1">
    <location>
        <begin position="45"/>
        <end position="212"/>
    </location>
</feature>
<sequence length="233" mass="25600">MVSDTSKPVTGGGTEEQVLGDFKISDDLFAFSISPAEFLTSRPQIHNLIAGTIVFRSLFAAPSGPNLETLLIQRAASDSFALKWEIPAGTADLTADTSIAGVAVRELWEETQLRTRKLTHSVGLGLPDDVSYLTLEGEAEDARMDPDLNIFLLRVSGLTWAIVTFIADIEDNHGAVTLRPDEHLAWAWVSEDEVKEGRFRHGTGQNLEFVSEAMRMIVLEGFRVKKEQGTAQK</sequence>
<dbReference type="PROSITE" id="PS51462">
    <property type="entry name" value="NUDIX"/>
    <property type="match status" value="1"/>
</dbReference>
<dbReference type="Pfam" id="PF00293">
    <property type="entry name" value="NUDIX"/>
    <property type="match status" value="1"/>
</dbReference>
<evidence type="ECO:0000259" key="1">
    <source>
        <dbReference type="PROSITE" id="PS51462"/>
    </source>
</evidence>
<dbReference type="Gene3D" id="3.90.79.10">
    <property type="entry name" value="Nucleoside Triphosphate Pyrophosphohydrolase"/>
    <property type="match status" value="1"/>
</dbReference>
<evidence type="ECO:0000313" key="3">
    <source>
        <dbReference type="Proteomes" id="UP000775872"/>
    </source>
</evidence>
<proteinExistence type="predicted"/>
<dbReference type="InterPro" id="IPR015797">
    <property type="entry name" value="NUDIX_hydrolase-like_dom_sf"/>
</dbReference>
<gene>
    <name evidence="2" type="ORF">CSOL1703_00007228</name>
</gene>
<dbReference type="SUPFAM" id="SSF55811">
    <property type="entry name" value="Nudix"/>
    <property type="match status" value="1"/>
</dbReference>
<reference evidence="2 3" key="2">
    <citation type="submission" date="2021-10" db="EMBL/GenBank/DDBJ databases">
        <authorList>
            <person name="Piombo E."/>
        </authorList>
    </citation>
    <scope>NUCLEOTIDE SEQUENCE [LARGE SCALE GENOMIC DNA]</scope>
</reference>